<evidence type="ECO:0000313" key="1">
    <source>
        <dbReference type="EMBL" id="XCM35423.1"/>
    </source>
</evidence>
<dbReference type="EMBL" id="CP159837">
    <property type="protein sequence ID" value="XCM35423.1"/>
    <property type="molecule type" value="Genomic_DNA"/>
</dbReference>
<name>A0AAU8J9E4_9CYAN</name>
<proteinExistence type="predicted"/>
<protein>
    <submittedName>
        <fullName evidence="1">Uncharacterized protein</fullName>
    </submittedName>
</protein>
<reference evidence="1" key="1">
    <citation type="submission" date="2024-07" db="EMBL/GenBank/DDBJ databases">
        <authorList>
            <person name="Kim Y.J."/>
            <person name="Jeong J.Y."/>
        </authorList>
    </citation>
    <scope>NUCLEOTIDE SEQUENCE</scope>
    <source>
        <strain evidence="1">GIHE-MW2</strain>
    </source>
</reference>
<gene>
    <name evidence="1" type="ORF">ABWT76_004101</name>
</gene>
<dbReference type="RefSeq" id="WP_190878526.1">
    <property type="nucleotide sequence ID" value="NZ_CP159837.1"/>
</dbReference>
<sequence>MKLNNFLFYHKIAIAILVKSRYFAPEFVRERSPSADGKIFFGRSRIRGSGIIG</sequence>
<accession>A0AAU8J9E4</accession>
<dbReference type="AlphaFoldDB" id="A0AAU8J9E4"/>
<organism evidence="1">
    <name type="scientific">Planktothricoides raciborskii GIHE-MW2</name>
    <dbReference type="NCBI Taxonomy" id="2792601"/>
    <lineage>
        <taxon>Bacteria</taxon>
        <taxon>Bacillati</taxon>
        <taxon>Cyanobacteriota</taxon>
        <taxon>Cyanophyceae</taxon>
        <taxon>Oscillatoriophycideae</taxon>
        <taxon>Oscillatoriales</taxon>
        <taxon>Oscillatoriaceae</taxon>
        <taxon>Planktothricoides</taxon>
    </lineage>
</organism>